<proteinExistence type="predicted"/>
<keyword evidence="2" id="KW-1185">Reference proteome</keyword>
<name>A0ACD4B7N4_MICMQ</name>
<sequence length="279" mass="30113">MRYVDGAYNLASGTRDAFGGLSAQLVREGHPDMVSISGDRDPEVQLRLWYERMTLNPGGRKVYGTMWWNGQKWYRIHPDLVGAPGSSDHELRRSNDLAWPYNSNTAAHRRAQQLAPQFGIVCDGKGFSSPEWWHWTNRGSLGTIGAPAAAGGSTARPTPVQEDDMATLISSPGGKSLVVGDRLFGFTDPTEAAAVSGAQTLNVPVTLHARINDNFGRTAPNGALPTIVYVRGGGDGTVYLWTQGKLEALVDPSTLAELHGKNAPTFTLSQAEVDNLLEP</sequence>
<organism evidence="1 2">
    <name type="scientific">Microbacterium maritypicum</name>
    <name type="common">Microbacterium liquefaciens</name>
    <dbReference type="NCBI Taxonomy" id="33918"/>
    <lineage>
        <taxon>Bacteria</taxon>
        <taxon>Bacillati</taxon>
        <taxon>Actinomycetota</taxon>
        <taxon>Actinomycetes</taxon>
        <taxon>Micrococcales</taxon>
        <taxon>Microbacteriaceae</taxon>
        <taxon>Microbacterium</taxon>
    </lineage>
</organism>
<evidence type="ECO:0000313" key="2">
    <source>
        <dbReference type="Proteomes" id="UP001060245"/>
    </source>
</evidence>
<evidence type="ECO:0000313" key="1">
    <source>
        <dbReference type="EMBL" id="UTT53820.1"/>
    </source>
</evidence>
<gene>
    <name evidence="1" type="ORF">NMQ05_04355</name>
</gene>
<accession>A0ACD4B7N4</accession>
<reference evidence="1" key="1">
    <citation type="submission" date="2022-07" db="EMBL/GenBank/DDBJ databases">
        <title>Complete genome of DND4.</title>
        <authorList>
            <person name="Cao G."/>
        </authorList>
    </citation>
    <scope>NUCLEOTIDE SEQUENCE</scope>
    <source>
        <strain evidence="1">DND4</strain>
    </source>
</reference>
<protein>
    <submittedName>
        <fullName evidence="1">Uncharacterized protein</fullName>
    </submittedName>
</protein>
<dbReference type="Proteomes" id="UP001060245">
    <property type="component" value="Chromosome"/>
</dbReference>
<dbReference type="EMBL" id="CP101471">
    <property type="protein sequence ID" value="UTT53820.1"/>
    <property type="molecule type" value="Genomic_DNA"/>
</dbReference>